<dbReference type="AlphaFoldDB" id="H0XQ37"/>
<accession>H0XQ37</accession>
<dbReference type="HOGENOM" id="CLU_082608_0_0_1"/>
<dbReference type="InParanoid" id="H0XQ37"/>
<dbReference type="FunCoup" id="H0XQ37">
    <property type="interactions" value="320"/>
</dbReference>
<dbReference type="InterPro" id="IPR024831">
    <property type="entry name" value="Uroplakin-3"/>
</dbReference>
<dbReference type="STRING" id="30611.ENSOGAP00000018228"/>
<evidence type="ECO:0000313" key="4">
    <source>
        <dbReference type="Proteomes" id="UP000005225"/>
    </source>
</evidence>
<sequence>MTDGWVLGLAMGHRRGQSQLLMPLLVLLTCVQTRMGLGEPEHISYVPQLSEATLAGRLTQSTFTLEQPQGIFSGPNISDKDIICLVVAYSNATPNFKAPQRVEDSPAPANFSWSRYYLTLMAYRALYSGSRAGSQASSQLSILRVGNNTHCAPTTMGCNYPLPGPGPYRVKFLVMNDKGPVAETEWSSKIQLLQAQAIQDGRGPQSPGTVVIIAILSIFLAILLTALLTVLIYTCFHSCRSAPISGQDGTGNVSRYTTHHESTLAAGSS</sequence>
<evidence type="ECO:0000256" key="1">
    <source>
        <dbReference type="SAM" id="Phobius"/>
    </source>
</evidence>
<keyword evidence="1" id="KW-0472">Membrane</keyword>
<dbReference type="PANTHER" id="PTHR15446:SF2">
    <property type="entry name" value="UROPLAKIN-3B-LIKE PROTEIN 1-RELATED"/>
    <property type="match status" value="1"/>
</dbReference>
<reference evidence="3" key="2">
    <citation type="submission" date="2025-08" db="UniProtKB">
        <authorList>
            <consortium name="Ensembl"/>
        </authorList>
    </citation>
    <scope>IDENTIFICATION</scope>
</reference>
<keyword evidence="1" id="KW-0812">Transmembrane</keyword>
<dbReference type="GO" id="GO:0016020">
    <property type="term" value="C:membrane"/>
    <property type="evidence" value="ECO:0007669"/>
    <property type="project" value="TreeGrafter"/>
</dbReference>
<evidence type="ECO:0000256" key="2">
    <source>
        <dbReference type="SAM" id="SignalP"/>
    </source>
</evidence>
<protein>
    <recommendedName>
        <fullName evidence="5">Uroplakin 3B</fullName>
    </recommendedName>
</protein>
<reference evidence="4" key="1">
    <citation type="submission" date="2011-03" db="EMBL/GenBank/DDBJ databases">
        <title>Version 3 of the genome sequence of Otolemur garnettii (Bushbaby).</title>
        <authorList>
            <consortium name="The Broad Institute Genome Sequencing Platform"/>
            <person name="Di Palma F."/>
            <person name="Johnson J."/>
            <person name="Lander E.S."/>
            <person name="Lindblad-Toh K."/>
            <person name="Jaffe D.B."/>
            <person name="Gnerre S."/>
            <person name="MacCallum I."/>
            <person name="Przybylski D."/>
            <person name="Ribeiro F.J."/>
            <person name="Burton J.N."/>
            <person name="Walker B.J."/>
            <person name="Sharpe T."/>
            <person name="Hall G."/>
        </authorList>
    </citation>
    <scope>NUCLEOTIDE SEQUENCE [LARGE SCALE GENOMIC DNA]</scope>
</reference>
<dbReference type="Ensembl" id="ENSOGAT00000028608.1">
    <property type="protein sequence ID" value="ENSOGAP00000018228.1"/>
    <property type="gene ID" value="ENSOGAG00000025355.1"/>
</dbReference>
<feature type="transmembrane region" description="Helical" evidence="1">
    <location>
        <begin position="210"/>
        <end position="233"/>
    </location>
</feature>
<keyword evidence="4" id="KW-1185">Reference proteome</keyword>
<keyword evidence="2" id="KW-0732">Signal</keyword>
<dbReference type="OMA" id="IYTCYDT"/>
<evidence type="ECO:0008006" key="5">
    <source>
        <dbReference type="Google" id="ProtNLM"/>
    </source>
</evidence>
<dbReference type="EMBL" id="AAQR03108060">
    <property type="status" value="NOT_ANNOTATED_CDS"/>
    <property type="molecule type" value="Genomic_DNA"/>
</dbReference>
<reference evidence="3" key="3">
    <citation type="submission" date="2025-09" db="UniProtKB">
        <authorList>
            <consortium name="Ensembl"/>
        </authorList>
    </citation>
    <scope>IDENTIFICATION</scope>
</reference>
<dbReference type="GeneTree" id="ENSGT00940000153392"/>
<feature type="chain" id="PRO_5047511556" description="Uroplakin 3B" evidence="2">
    <location>
        <begin position="39"/>
        <end position="269"/>
    </location>
</feature>
<dbReference type="eggNOG" id="ENOG502S22J">
    <property type="taxonomic scope" value="Eukaryota"/>
</dbReference>
<dbReference type="PANTHER" id="PTHR15446">
    <property type="entry name" value="UROPLAKIN III"/>
    <property type="match status" value="1"/>
</dbReference>
<proteinExistence type="predicted"/>
<dbReference type="Proteomes" id="UP000005225">
    <property type="component" value="Unassembled WGS sequence"/>
</dbReference>
<organism evidence="3 4">
    <name type="scientific">Otolemur garnettii</name>
    <name type="common">Small-eared galago</name>
    <name type="synonym">Garnett's greater bushbaby</name>
    <dbReference type="NCBI Taxonomy" id="30611"/>
    <lineage>
        <taxon>Eukaryota</taxon>
        <taxon>Metazoa</taxon>
        <taxon>Chordata</taxon>
        <taxon>Craniata</taxon>
        <taxon>Vertebrata</taxon>
        <taxon>Euteleostomi</taxon>
        <taxon>Mammalia</taxon>
        <taxon>Eutheria</taxon>
        <taxon>Euarchontoglires</taxon>
        <taxon>Primates</taxon>
        <taxon>Strepsirrhini</taxon>
        <taxon>Lorisiformes</taxon>
        <taxon>Galagidae</taxon>
        <taxon>Otolemur</taxon>
    </lineage>
</organism>
<name>H0XQ37_OTOGA</name>
<feature type="signal peptide" evidence="2">
    <location>
        <begin position="1"/>
        <end position="38"/>
    </location>
</feature>
<keyword evidence="1" id="KW-1133">Transmembrane helix</keyword>
<evidence type="ECO:0000313" key="3">
    <source>
        <dbReference type="Ensembl" id="ENSOGAP00000018228.1"/>
    </source>
</evidence>